<dbReference type="GO" id="GO:0003700">
    <property type="term" value="F:DNA-binding transcription factor activity"/>
    <property type="evidence" value="ECO:0007669"/>
    <property type="project" value="InterPro"/>
</dbReference>
<keyword evidence="2" id="KW-0805">Transcription regulation</keyword>
<evidence type="ECO:0000256" key="1">
    <source>
        <dbReference type="ARBA" id="ARBA00022491"/>
    </source>
</evidence>
<dbReference type="AlphaFoldDB" id="A0A1F7SCE2"/>
<dbReference type="Proteomes" id="UP000178082">
    <property type="component" value="Unassembled WGS sequence"/>
</dbReference>
<dbReference type="PROSITE" id="PS00552">
    <property type="entry name" value="HTH_MERR_1"/>
    <property type="match status" value="1"/>
</dbReference>
<evidence type="ECO:0000256" key="4">
    <source>
        <dbReference type="ARBA" id="ARBA00023163"/>
    </source>
</evidence>
<accession>A0A1F7SCE2</accession>
<dbReference type="GO" id="GO:0003677">
    <property type="term" value="F:DNA binding"/>
    <property type="evidence" value="ECO:0007669"/>
    <property type="project" value="UniProtKB-KW"/>
</dbReference>
<dbReference type="EMBL" id="MGDI01000042">
    <property type="protein sequence ID" value="OGL51450.1"/>
    <property type="molecule type" value="Genomic_DNA"/>
</dbReference>
<dbReference type="PANTHER" id="PTHR30204:SF69">
    <property type="entry name" value="MERR-FAMILY TRANSCRIPTIONAL REGULATOR"/>
    <property type="match status" value="1"/>
</dbReference>
<dbReference type="Pfam" id="PF13411">
    <property type="entry name" value="MerR_1"/>
    <property type="match status" value="1"/>
</dbReference>
<protein>
    <recommendedName>
        <fullName evidence="5">HTH merR-type domain-containing protein</fullName>
    </recommendedName>
</protein>
<dbReference type="PANTHER" id="PTHR30204">
    <property type="entry name" value="REDOX-CYCLING DRUG-SENSING TRANSCRIPTIONAL ACTIVATOR SOXR"/>
    <property type="match status" value="1"/>
</dbReference>
<dbReference type="PROSITE" id="PS50937">
    <property type="entry name" value="HTH_MERR_2"/>
    <property type="match status" value="1"/>
</dbReference>
<keyword evidence="1" id="KW-0678">Repressor</keyword>
<gene>
    <name evidence="6" type="ORF">A3G31_06260</name>
</gene>
<dbReference type="SMART" id="SM00422">
    <property type="entry name" value="HTH_MERR"/>
    <property type="match status" value="1"/>
</dbReference>
<dbReference type="Gene3D" id="1.10.1660.10">
    <property type="match status" value="1"/>
</dbReference>
<dbReference type="SUPFAM" id="SSF46955">
    <property type="entry name" value="Putative DNA-binding domain"/>
    <property type="match status" value="1"/>
</dbReference>
<keyword evidence="3" id="KW-0238">DNA-binding</keyword>
<reference evidence="6 7" key="1">
    <citation type="journal article" date="2016" name="Nat. Commun.">
        <title>Thousands of microbial genomes shed light on interconnected biogeochemical processes in an aquifer system.</title>
        <authorList>
            <person name="Anantharaman K."/>
            <person name="Brown C.T."/>
            <person name="Hug L.A."/>
            <person name="Sharon I."/>
            <person name="Castelle C.J."/>
            <person name="Probst A.J."/>
            <person name="Thomas B.C."/>
            <person name="Singh A."/>
            <person name="Wilkins M.J."/>
            <person name="Karaoz U."/>
            <person name="Brodie E.L."/>
            <person name="Williams K.H."/>
            <person name="Hubbard S.S."/>
            <person name="Banfield J.F."/>
        </authorList>
    </citation>
    <scope>NUCLEOTIDE SEQUENCE [LARGE SCALE GENOMIC DNA]</scope>
</reference>
<feature type="domain" description="HTH merR-type" evidence="5">
    <location>
        <begin position="1"/>
        <end position="69"/>
    </location>
</feature>
<dbReference type="InterPro" id="IPR047057">
    <property type="entry name" value="MerR_fam"/>
</dbReference>
<keyword evidence="4" id="KW-0804">Transcription</keyword>
<dbReference type="PRINTS" id="PR00040">
    <property type="entry name" value="HTHMERR"/>
</dbReference>
<proteinExistence type="predicted"/>
<dbReference type="InterPro" id="IPR000551">
    <property type="entry name" value="MerR-type_HTH_dom"/>
</dbReference>
<evidence type="ECO:0000256" key="3">
    <source>
        <dbReference type="ARBA" id="ARBA00023125"/>
    </source>
</evidence>
<name>A0A1F7SCE2_9BACT</name>
<dbReference type="InterPro" id="IPR009061">
    <property type="entry name" value="DNA-bd_dom_put_sf"/>
</dbReference>
<evidence type="ECO:0000313" key="7">
    <source>
        <dbReference type="Proteomes" id="UP000178082"/>
    </source>
</evidence>
<sequence>MQIGDLAKKANISLRTIRYYEELGILLPAERSAGGFRRYDKKDFNKVMTIQRLKSVGLTLSEIKELFTIRKKSSVGGEAARKIYDFLEKRSFGLDERIEKFQQIKEDIEVSKELVKKCFECKRKINNCLRECNIKGKYKEVPKLFSAVI</sequence>
<evidence type="ECO:0000256" key="2">
    <source>
        <dbReference type="ARBA" id="ARBA00023015"/>
    </source>
</evidence>
<organism evidence="6 7">
    <name type="scientific">Candidatus Schekmanbacteria bacterium RIFCSPLOWO2_12_FULL_38_15</name>
    <dbReference type="NCBI Taxonomy" id="1817883"/>
    <lineage>
        <taxon>Bacteria</taxon>
        <taxon>Candidatus Schekmaniibacteriota</taxon>
    </lineage>
</organism>
<comment type="caution">
    <text evidence="6">The sequence shown here is derived from an EMBL/GenBank/DDBJ whole genome shotgun (WGS) entry which is preliminary data.</text>
</comment>
<dbReference type="STRING" id="1817883.A3G31_06260"/>
<evidence type="ECO:0000313" key="6">
    <source>
        <dbReference type="EMBL" id="OGL51450.1"/>
    </source>
</evidence>
<evidence type="ECO:0000259" key="5">
    <source>
        <dbReference type="PROSITE" id="PS50937"/>
    </source>
</evidence>